<gene>
    <name evidence="2" type="primary">yugG</name>
    <name evidence="2" type="ORF">GCM10007100_37880</name>
</gene>
<dbReference type="InterPro" id="IPR036390">
    <property type="entry name" value="WH_DNA-bd_sf"/>
</dbReference>
<dbReference type="EMBL" id="BMXI01000021">
    <property type="protein sequence ID" value="GHC66445.1"/>
    <property type="molecule type" value="Genomic_DNA"/>
</dbReference>
<dbReference type="GO" id="GO:0043565">
    <property type="term" value="F:sequence-specific DNA binding"/>
    <property type="evidence" value="ECO:0007669"/>
    <property type="project" value="TreeGrafter"/>
</dbReference>
<evidence type="ECO:0000259" key="1">
    <source>
        <dbReference type="Pfam" id="PF01037"/>
    </source>
</evidence>
<dbReference type="Pfam" id="PF01037">
    <property type="entry name" value="AsnC_trans_reg"/>
    <property type="match status" value="1"/>
</dbReference>
<dbReference type="PANTHER" id="PTHR30154">
    <property type="entry name" value="LEUCINE-RESPONSIVE REGULATORY PROTEIN"/>
    <property type="match status" value="1"/>
</dbReference>
<dbReference type="InterPro" id="IPR036388">
    <property type="entry name" value="WH-like_DNA-bd_sf"/>
</dbReference>
<protein>
    <submittedName>
        <fullName evidence="2">HTH-type transcriptional regulator YugG</fullName>
    </submittedName>
</protein>
<dbReference type="Proteomes" id="UP000644507">
    <property type="component" value="Unassembled WGS sequence"/>
</dbReference>
<keyword evidence="3" id="KW-1185">Reference proteome</keyword>
<name>A0A918TWU1_9BACT</name>
<comment type="caution">
    <text evidence="2">The sequence shown here is derived from an EMBL/GenBank/DDBJ whole genome shotgun (WGS) entry which is preliminary data.</text>
</comment>
<evidence type="ECO:0000313" key="3">
    <source>
        <dbReference type="Proteomes" id="UP000644507"/>
    </source>
</evidence>
<evidence type="ECO:0000313" key="2">
    <source>
        <dbReference type="EMBL" id="GHC66445.1"/>
    </source>
</evidence>
<dbReference type="GO" id="GO:0005829">
    <property type="term" value="C:cytosol"/>
    <property type="evidence" value="ECO:0007669"/>
    <property type="project" value="TreeGrafter"/>
</dbReference>
<organism evidence="2 3">
    <name type="scientific">Roseibacillus persicicus</name>
    <dbReference type="NCBI Taxonomy" id="454148"/>
    <lineage>
        <taxon>Bacteria</taxon>
        <taxon>Pseudomonadati</taxon>
        <taxon>Verrucomicrobiota</taxon>
        <taxon>Verrucomicrobiia</taxon>
        <taxon>Verrucomicrobiales</taxon>
        <taxon>Verrucomicrobiaceae</taxon>
        <taxon>Roseibacillus</taxon>
    </lineage>
</organism>
<dbReference type="Gene3D" id="1.10.10.10">
    <property type="entry name" value="Winged helix-like DNA-binding domain superfamily/Winged helix DNA-binding domain"/>
    <property type="match status" value="1"/>
</dbReference>
<dbReference type="InterPro" id="IPR019888">
    <property type="entry name" value="Tscrpt_reg_AsnC-like"/>
</dbReference>
<reference evidence="2" key="1">
    <citation type="journal article" date="2014" name="Int. J. Syst. Evol. Microbiol.">
        <title>Complete genome sequence of Corynebacterium casei LMG S-19264T (=DSM 44701T), isolated from a smear-ripened cheese.</title>
        <authorList>
            <consortium name="US DOE Joint Genome Institute (JGI-PGF)"/>
            <person name="Walter F."/>
            <person name="Albersmeier A."/>
            <person name="Kalinowski J."/>
            <person name="Ruckert C."/>
        </authorList>
    </citation>
    <scope>NUCLEOTIDE SEQUENCE</scope>
    <source>
        <strain evidence="2">KCTC 12988</strain>
    </source>
</reference>
<accession>A0A918TWU1</accession>
<dbReference type="SMART" id="SM00344">
    <property type="entry name" value="HTH_ASNC"/>
    <property type="match status" value="1"/>
</dbReference>
<sequence length="176" mass="19122">MLGLDLSVEAVYLPAMSLDPMLEVLRREGRQSLATLAERFSISESDVRAKVAAWEADGLILGYQAVVNTEKAADAGVSAFIEVKLTPERGGGFDRLASRIAKFEQVESCYLASGGYDLMVLVSGADLMSVARFVSEKLSSMEGVLSTATHFRLKTYKENGFLFTSETEGERLPVTP</sequence>
<dbReference type="SUPFAM" id="SSF46785">
    <property type="entry name" value="Winged helix' DNA-binding domain"/>
    <property type="match status" value="1"/>
</dbReference>
<dbReference type="SUPFAM" id="SSF54909">
    <property type="entry name" value="Dimeric alpha+beta barrel"/>
    <property type="match status" value="1"/>
</dbReference>
<dbReference type="AlphaFoldDB" id="A0A918TWU1"/>
<feature type="domain" description="Transcription regulator AsnC/Lrp ligand binding" evidence="1">
    <location>
        <begin position="81"/>
        <end position="155"/>
    </location>
</feature>
<proteinExistence type="predicted"/>
<dbReference type="InterPro" id="IPR011008">
    <property type="entry name" value="Dimeric_a/b-barrel"/>
</dbReference>
<reference evidence="2" key="2">
    <citation type="submission" date="2020-09" db="EMBL/GenBank/DDBJ databases">
        <authorList>
            <person name="Sun Q."/>
            <person name="Kim S."/>
        </authorList>
    </citation>
    <scope>NUCLEOTIDE SEQUENCE</scope>
    <source>
        <strain evidence="2">KCTC 12988</strain>
    </source>
</reference>
<dbReference type="PANTHER" id="PTHR30154:SF34">
    <property type="entry name" value="TRANSCRIPTIONAL REGULATOR AZLB"/>
    <property type="match status" value="1"/>
</dbReference>
<dbReference type="Gene3D" id="3.30.70.920">
    <property type="match status" value="1"/>
</dbReference>
<dbReference type="InterPro" id="IPR019887">
    <property type="entry name" value="Tscrpt_reg_AsnC/Lrp_C"/>
</dbReference>
<dbReference type="GO" id="GO:0043200">
    <property type="term" value="P:response to amino acid"/>
    <property type="evidence" value="ECO:0007669"/>
    <property type="project" value="TreeGrafter"/>
</dbReference>